<proteinExistence type="predicted"/>
<keyword evidence="1" id="KW-0732">Signal</keyword>
<protein>
    <recommendedName>
        <fullName evidence="6">DUF1343 domain-containing protein</fullName>
    </recommendedName>
</protein>
<dbReference type="Pfam" id="PF20732">
    <property type="entry name" value="NamZ_C"/>
    <property type="match status" value="1"/>
</dbReference>
<feature type="signal peptide" evidence="1">
    <location>
        <begin position="1"/>
        <end position="19"/>
    </location>
</feature>
<evidence type="ECO:0000313" key="4">
    <source>
        <dbReference type="EMBL" id="AIF97679.1"/>
    </source>
</evidence>
<dbReference type="InterPro" id="IPR008302">
    <property type="entry name" value="NamZ"/>
</dbReference>
<dbReference type="Gene3D" id="3.40.50.12170">
    <property type="entry name" value="Uncharacterised protein PF07075, DUF1343"/>
    <property type="match status" value="1"/>
</dbReference>
<dbReference type="Proteomes" id="UP000056090">
    <property type="component" value="Chromosome"/>
</dbReference>
<feature type="domain" description="Peptidoglycan beta-N-acetylmuramidase NamZ C-terminal" evidence="3">
    <location>
        <begin position="255"/>
        <end position="392"/>
    </location>
</feature>
<evidence type="ECO:0000313" key="5">
    <source>
        <dbReference type="Proteomes" id="UP000056090"/>
    </source>
</evidence>
<dbReference type="InterPro" id="IPR048502">
    <property type="entry name" value="NamZ_N"/>
</dbReference>
<feature type="chain" id="PRO_5001707850" description="DUF1343 domain-containing protein" evidence="1">
    <location>
        <begin position="20"/>
        <end position="392"/>
    </location>
</feature>
<dbReference type="AlphaFoldDB" id="A0A075NSY5"/>
<organism evidence="4 5">
    <name type="scientific">Alteromonas australica</name>
    <dbReference type="NCBI Taxonomy" id="589873"/>
    <lineage>
        <taxon>Bacteria</taxon>
        <taxon>Pseudomonadati</taxon>
        <taxon>Pseudomonadota</taxon>
        <taxon>Gammaproteobacteria</taxon>
        <taxon>Alteromonadales</taxon>
        <taxon>Alteromonadaceae</taxon>
        <taxon>Alteromonas/Salinimonas group</taxon>
        <taxon>Alteromonas</taxon>
    </lineage>
</organism>
<keyword evidence="5" id="KW-1185">Reference proteome</keyword>
<feature type="domain" description="Peptidoglycan beta-N-acetylmuramidase NamZ N-terminal" evidence="2">
    <location>
        <begin position="45"/>
        <end position="250"/>
    </location>
</feature>
<dbReference type="InterPro" id="IPR048503">
    <property type="entry name" value="NamZ_C"/>
</dbReference>
<dbReference type="EMBL" id="CP008849">
    <property type="protein sequence ID" value="AIF97679.1"/>
    <property type="molecule type" value="Genomic_DNA"/>
</dbReference>
<name>A0A075NSY5_9ALTE</name>
<dbReference type="GO" id="GO:0033922">
    <property type="term" value="F:peptidoglycan beta-N-acetylmuramidase activity"/>
    <property type="evidence" value="ECO:0007669"/>
    <property type="project" value="InterPro"/>
</dbReference>
<sequence>MALTLVLLLQLVFTGVASGNERVTLQDVGAAQFPRYLSQLKGKKVAMVVNQSAVVPDSENAEEYVHLVDTLLNKQVNIISIMSPEHGFRGDKGAGVTISDERDPITHIPIYSLYGHNKKPTSAMLKNVDLIVFDLQDVGVRFYTYLSTLHYVMEAAAEHDIPVMVLDRPNPNGQYVDGPVLDLNYRSFVGMHPIPVLHGMTLGELALMIKGEGWIENADQLQLTIIPVRHYHKQKAYRLPVPPSPNLPNDTAVSLYPTLCLFEGTDVSIGRGTPLPFQIIGHPDVALGKDSINVSSSTAALNPKHNNATLRIQKLSAEDALGLSPTWWVRSYNAFQQTHTPFFTRPQFFDKLAGTSLLRQQIKDGFTGEQIKASWQADLAAFKKQRAPYLLY</sequence>
<evidence type="ECO:0000259" key="3">
    <source>
        <dbReference type="Pfam" id="PF20732"/>
    </source>
</evidence>
<dbReference type="PANTHER" id="PTHR42915:SF1">
    <property type="entry name" value="PEPTIDOGLYCAN BETA-N-ACETYLMURAMIDASE NAMZ"/>
    <property type="match status" value="1"/>
</dbReference>
<dbReference type="PIRSF" id="PIRSF016719">
    <property type="entry name" value="UCP016719"/>
    <property type="match status" value="1"/>
</dbReference>
<evidence type="ECO:0000259" key="2">
    <source>
        <dbReference type="Pfam" id="PF07075"/>
    </source>
</evidence>
<dbReference type="Gene3D" id="3.90.1150.140">
    <property type="match status" value="1"/>
</dbReference>
<gene>
    <name evidence="4" type="ORF">EP13_02655</name>
</gene>
<evidence type="ECO:0008006" key="6">
    <source>
        <dbReference type="Google" id="ProtNLM"/>
    </source>
</evidence>
<dbReference type="PANTHER" id="PTHR42915">
    <property type="entry name" value="HYPOTHETICAL 460 KDA PROTEIN IN FEUA-SIGW INTERGENIC REGION [PRECURSOR]"/>
    <property type="match status" value="1"/>
</dbReference>
<evidence type="ECO:0000256" key="1">
    <source>
        <dbReference type="SAM" id="SignalP"/>
    </source>
</evidence>
<accession>A0A075NSY5</accession>
<dbReference type="KEGG" id="aal:EP13_02655"/>
<dbReference type="Pfam" id="PF07075">
    <property type="entry name" value="NamZ_N"/>
    <property type="match status" value="1"/>
</dbReference>
<reference evidence="4 5" key="1">
    <citation type="submission" date="2014-06" db="EMBL/GenBank/DDBJ databases">
        <title>Genomes of Alteromonas australica, a world apart.</title>
        <authorList>
            <person name="Gonzaga A."/>
            <person name="Lopez-Perez M."/>
            <person name="Rodriguez-Valera F."/>
        </authorList>
    </citation>
    <scope>NUCLEOTIDE SEQUENCE [LARGE SCALE GENOMIC DNA]</scope>
    <source>
        <strain evidence="4 5">H 17</strain>
    </source>
</reference>
<dbReference type="eggNOG" id="COG3876">
    <property type="taxonomic scope" value="Bacteria"/>
</dbReference>